<feature type="transmembrane region" description="Helical" evidence="11">
    <location>
        <begin position="147"/>
        <end position="166"/>
    </location>
</feature>
<organism evidence="12 13">
    <name type="scientific">Agromyces seonyuensis</name>
    <dbReference type="NCBI Taxonomy" id="2662446"/>
    <lineage>
        <taxon>Bacteria</taxon>
        <taxon>Bacillati</taxon>
        <taxon>Actinomycetota</taxon>
        <taxon>Actinomycetes</taxon>
        <taxon>Micrococcales</taxon>
        <taxon>Microbacteriaceae</taxon>
        <taxon>Agromyces</taxon>
    </lineage>
</organism>
<evidence type="ECO:0000256" key="8">
    <source>
        <dbReference type="ARBA" id="ARBA00023065"/>
    </source>
</evidence>
<dbReference type="GO" id="GO:0006885">
    <property type="term" value="P:regulation of pH"/>
    <property type="evidence" value="ECO:0007669"/>
    <property type="project" value="InterPro"/>
</dbReference>
<evidence type="ECO:0000256" key="1">
    <source>
        <dbReference type="ARBA" id="ARBA00004429"/>
    </source>
</evidence>
<comment type="caution">
    <text evidence="12">The sequence shown here is derived from an EMBL/GenBank/DDBJ whole genome shotgun (WGS) entry which is preliminary data.</text>
</comment>
<reference evidence="12 13" key="1">
    <citation type="submission" date="2019-12" db="EMBL/GenBank/DDBJ databases">
        <authorList>
            <person name="Kim Y.S."/>
        </authorList>
    </citation>
    <scope>NUCLEOTIDE SEQUENCE [LARGE SCALE GENOMIC DNA]</scope>
    <source>
        <strain evidence="12 13">MMS17-SY077</strain>
    </source>
</reference>
<evidence type="ECO:0000256" key="9">
    <source>
        <dbReference type="ARBA" id="ARBA00023136"/>
    </source>
</evidence>
<dbReference type="GO" id="GO:0005886">
    <property type="term" value="C:plasma membrane"/>
    <property type="evidence" value="ECO:0007669"/>
    <property type="project" value="UniProtKB-SubCell"/>
</dbReference>
<proteinExistence type="inferred from homology"/>
<keyword evidence="8 11" id="KW-0406">Ion transport</keyword>
<dbReference type="AlphaFoldDB" id="A0A6I4NZA1"/>
<dbReference type="EMBL" id="WSTA01000070">
    <property type="protein sequence ID" value="MWB99618.1"/>
    <property type="molecule type" value="Genomic_DNA"/>
</dbReference>
<keyword evidence="9 11" id="KW-0472">Membrane</keyword>
<feature type="transmembrane region" description="Helical" evidence="11">
    <location>
        <begin position="285"/>
        <end position="312"/>
    </location>
</feature>
<accession>A0A6I4NZA1</accession>
<feature type="transmembrane region" description="Helical" evidence="11">
    <location>
        <begin position="258"/>
        <end position="279"/>
    </location>
</feature>
<name>A0A6I4NZA1_9MICO</name>
<feature type="transmembrane region" description="Helical" evidence="11">
    <location>
        <begin position="50"/>
        <end position="68"/>
    </location>
</feature>
<dbReference type="PANTHER" id="PTHR30341">
    <property type="entry name" value="SODIUM ION/PROTON ANTIPORTER NHAA-RELATED"/>
    <property type="match status" value="1"/>
</dbReference>
<evidence type="ECO:0000313" key="12">
    <source>
        <dbReference type="EMBL" id="MWB99618.1"/>
    </source>
</evidence>
<keyword evidence="3 11" id="KW-0050">Antiport</keyword>
<comment type="subcellular location">
    <subcellularLocation>
        <location evidence="1">Cell inner membrane</location>
        <topology evidence="1">Multi-pass membrane protein</topology>
    </subcellularLocation>
    <subcellularLocation>
        <location evidence="11">Cell membrane</location>
        <topology evidence="11">Multi-pass membrane protein</topology>
    </subcellularLocation>
</comment>
<evidence type="ECO:0000256" key="2">
    <source>
        <dbReference type="ARBA" id="ARBA00022448"/>
    </source>
</evidence>
<dbReference type="InterPro" id="IPR023171">
    <property type="entry name" value="Na/H_antiporter_dom_sf"/>
</dbReference>
<feature type="transmembrane region" description="Helical" evidence="11">
    <location>
        <begin position="358"/>
        <end position="377"/>
    </location>
</feature>
<keyword evidence="4 11" id="KW-1003">Cell membrane</keyword>
<keyword evidence="13" id="KW-1185">Reference proteome</keyword>
<gene>
    <name evidence="11" type="primary">nhaA</name>
    <name evidence="12" type="ORF">GB864_13790</name>
</gene>
<feature type="transmembrane region" description="Helical" evidence="11">
    <location>
        <begin position="228"/>
        <end position="246"/>
    </location>
</feature>
<keyword evidence="7 11" id="KW-0915">Sodium</keyword>
<evidence type="ECO:0000313" key="13">
    <source>
        <dbReference type="Proteomes" id="UP000438182"/>
    </source>
</evidence>
<evidence type="ECO:0000256" key="4">
    <source>
        <dbReference type="ARBA" id="ARBA00022475"/>
    </source>
</evidence>
<keyword evidence="5 11" id="KW-0812">Transmembrane</keyword>
<evidence type="ECO:0000256" key="10">
    <source>
        <dbReference type="ARBA" id="ARBA00023201"/>
    </source>
</evidence>
<feature type="transmembrane region" description="Helical" evidence="11">
    <location>
        <begin position="88"/>
        <end position="108"/>
    </location>
</feature>
<keyword evidence="6 11" id="KW-1133">Transmembrane helix</keyword>
<evidence type="ECO:0000256" key="5">
    <source>
        <dbReference type="ARBA" id="ARBA00022692"/>
    </source>
</evidence>
<feature type="transmembrane region" description="Helical" evidence="11">
    <location>
        <begin position="172"/>
        <end position="192"/>
    </location>
</feature>
<dbReference type="Gene3D" id="1.20.1530.10">
    <property type="entry name" value="Na+/H+ antiporter like domain"/>
    <property type="match status" value="1"/>
</dbReference>
<dbReference type="PANTHER" id="PTHR30341:SF0">
    <property type="entry name" value="NA(+)_H(+) ANTIPORTER NHAA"/>
    <property type="match status" value="1"/>
</dbReference>
<sequence>MRLLRSERFAGALLLIAAGLGLAIGASAAGPALAAFLAEPLPIAVPGLGLSPADWAGQGLLVLFYYVIAIDLRRELRTGELSTPVRAALPAIAAAGGLLGPALVYVAIDRGEHPAGWTVPLATDPALALAVLAVFGRWMPARVRVFLLALAVLDDLAALLIVAAMGTDALSVGWLVAAIAGIAVFGAVSRNLSPWSVWSIRMRPRAPILVLLWILAIAVWYATLRSGVHPAIAGAALGIVTTRGLARRARATLEPWAFGLALPIFAFTAAVVPVVALVPHELGSAFWAIAIAGPVGKFVGISLAGILGGLALRGRSRIRTLPDLFVVAALAGLGFTVSLFLGEVAFADDPTLADESALAVIAGSTVSLVIGALAVALRSRHYGRQLRAGILRRPADTVDR</sequence>
<feature type="transmembrane region" description="Helical" evidence="11">
    <location>
        <begin position="204"/>
        <end position="222"/>
    </location>
</feature>
<feature type="transmembrane region" description="Helical" evidence="11">
    <location>
        <begin position="324"/>
        <end position="346"/>
    </location>
</feature>
<dbReference type="HAMAP" id="MF_01844">
    <property type="entry name" value="NhaA"/>
    <property type="match status" value="1"/>
</dbReference>
<evidence type="ECO:0000256" key="7">
    <source>
        <dbReference type="ARBA" id="ARBA00023053"/>
    </source>
</evidence>
<evidence type="ECO:0000256" key="3">
    <source>
        <dbReference type="ARBA" id="ARBA00022449"/>
    </source>
</evidence>
<keyword evidence="10 11" id="KW-0739">Sodium transport</keyword>
<feature type="transmembrane region" description="Helical" evidence="11">
    <location>
        <begin position="114"/>
        <end position="135"/>
    </location>
</feature>
<evidence type="ECO:0000256" key="11">
    <source>
        <dbReference type="HAMAP-Rule" id="MF_01844"/>
    </source>
</evidence>
<comment type="similarity">
    <text evidence="11">Belongs to the NhaA Na(+)/H(+) (TC 2.A.33) antiporter family.</text>
</comment>
<protein>
    <recommendedName>
        <fullName evidence="11">Na(+)/H(+) antiporter NhaA</fullName>
    </recommendedName>
    <alternativeName>
        <fullName evidence="11">Sodium/proton antiporter NhaA</fullName>
    </alternativeName>
</protein>
<dbReference type="Proteomes" id="UP000438182">
    <property type="component" value="Unassembled WGS sequence"/>
</dbReference>
<comment type="catalytic activity">
    <reaction evidence="11">
        <text>Na(+)(in) + 2 H(+)(out) = Na(+)(out) + 2 H(+)(in)</text>
        <dbReference type="Rhea" id="RHEA:29251"/>
        <dbReference type="ChEBI" id="CHEBI:15378"/>
        <dbReference type="ChEBI" id="CHEBI:29101"/>
    </reaction>
</comment>
<evidence type="ECO:0000256" key="6">
    <source>
        <dbReference type="ARBA" id="ARBA00022989"/>
    </source>
</evidence>
<keyword evidence="2 11" id="KW-0813">Transport</keyword>
<dbReference type="GO" id="GO:0015385">
    <property type="term" value="F:sodium:proton antiporter activity"/>
    <property type="evidence" value="ECO:0007669"/>
    <property type="project" value="TreeGrafter"/>
</dbReference>
<dbReference type="RefSeq" id="WP_160426035.1">
    <property type="nucleotide sequence ID" value="NZ_WSTA01000070.1"/>
</dbReference>
<comment type="function">
    <text evidence="11">Na(+)/H(+) antiporter that extrudes sodium in exchange for external protons.</text>
</comment>
<dbReference type="Pfam" id="PF06965">
    <property type="entry name" value="Na_H_antiport_1"/>
    <property type="match status" value="1"/>
</dbReference>
<dbReference type="InterPro" id="IPR004670">
    <property type="entry name" value="NhaA"/>
</dbReference>